<dbReference type="PROSITE" id="PS51186">
    <property type="entry name" value="GNAT"/>
    <property type="match status" value="1"/>
</dbReference>
<name>A0A6J7ER12_9ZZZZ</name>
<gene>
    <name evidence="5" type="ORF">UFOPK3417_01883</name>
</gene>
<dbReference type="InterPro" id="IPR036291">
    <property type="entry name" value="NAD(P)-bd_dom_sf"/>
</dbReference>
<dbReference type="Gene3D" id="3.30.470.20">
    <property type="entry name" value="ATP-grasp fold, B domain"/>
    <property type="match status" value="1"/>
</dbReference>
<evidence type="ECO:0000259" key="4">
    <source>
        <dbReference type="PROSITE" id="PS51186"/>
    </source>
</evidence>
<sequence length="911" mass="94511">MGHREGVNDIEGQSGARFERDVTLGDTTVMHIRPVRPTDRGELKELHDHGLSDTSAYYRFFGLRPHFPHEFLDNMTRFDPEHRVTLVGILGDAIVAAGTYNRESVDDVEVAFAVADRYQGLGIGTLLLEDLAVLARAMGFTRLVAHALPGNRPMLSVFANVGLVVRTRLDAGIVDIEMDLHDDVEFARRSDEREWAAQAASMRPYLAPRSVVVIGAGREPSSPGHRIAANVRRAFTGDLAVVRPDGASIAGVSGYRTVSEVPFAIDLAVIAVPAAVAPLVLDECGQAGVHAVVVITAGFSEQGVTTGTTDADLVAIAHRSGMRLLGPNCFGIIAPAVGLDATFSAIPPTVGGIAFGSQSGGIGLAVLAEATERGIGLSSFISLGNRADVSSNDLLCAWVDDPAAAVIMLYLESIGNPRRFLRIARHVASRKPVIVLKAGRSTSGRRGAASHTASLASDDAAVDALLRAAGVIRVDTLEEMLDVAQILAHQPAPLGPRVALIGNSGGPLILAADAAEAVGLQVPPLSEALRARILERVPRAAATSNPVDLLATVGPADVADVVGIVASSGEVDAVVVASVGVWPNEDTNLDDALGGNGVPGGMPTATPRGLPVVVSIAGIPARLSRRAVFRYSESAVRALGRAHAWSAWRAEHAQDRVPPIEAGSGSIDWLAVRRLVRAEAQGDQGTDGWLGPEAAQRIMRATGVRLAASGLAASPAEAAALASSLVPASGAVVMKAVVPGLLHKTEAGAVVLGVSGADAAAAAYGVFSERFPTMTAVLVQEQVAPGVELLVGARQDPSAGPLVVVAAGGVEAELLADIVIRAAPLTVGEARAMLLSLRTAARLTGFRGRPAVDLEQVARIVAQVSRLVAVVPELAEFEINPLVASTSGACAVDVRMRAEINSSTVRPLRGN</sequence>
<dbReference type="CDD" id="cd04301">
    <property type="entry name" value="NAT_SF"/>
    <property type="match status" value="1"/>
</dbReference>
<dbReference type="SUPFAM" id="SSF56059">
    <property type="entry name" value="Glutathione synthetase ATP-binding domain-like"/>
    <property type="match status" value="1"/>
</dbReference>
<dbReference type="GO" id="GO:0016874">
    <property type="term" value="F:ligase activity"/>
    <property type="evidence" value="ECO:0007669"/>
    <property type="project" value="UniProtKB-KW"/>
</dbReference>
<dbReference type="PANTHER" id="PTHR43334:SF1">
    <property type="entry name" value="3-HYDROXYPROPIONATE--COA LIGASE [ADP-FORMING]"/>
    <property type="match status" value="1"/>
</dbReference>
<dbReference type="AlphaFoldDB" id="A0A6J7ER12"/>
<dbReference type="InterPro" id="IPR013815">
    <property type="entry name" value="ATP_grasp_subdomain_1"/>
</dbReference>
<dbReference type="InterPro" id="IPR016102">
    <property type="entry name" value="Succinyl-CoA_synth-like"/>
</dbReference>
<dbReference type="GO" id="GO:0016747">
    <property type="term" value="F:acyltransferase activity, transferring groups other than amino-acyl groups"/>
    <property type="evidence" value="ECO:0007669"/>
    <property type="project" value="InterPro"/>
</dbReference>
<dbReference type="EMBL" id="CAFBLR010000249">
    <property type="protein sequence ID" value="CAB4885596.1"/>
    <property type="molecule type" value="Genomic_DNA"/>
</dbReference>
<evidence type="ECO:0000256" key="1">
    <source>
        <dbReference type="ARBA" id="ARBA00022598"/>
    </source>
</evidence>
<dbReference type="Gene3D" id="3.30.1490.20">
    <property type="entry name" value="ATP-grasp fold, A domain"/>
    <property type="match status" value="1"/>
</dbReference>
<dbReference type="Pfam" id="PF00583">
    <property type="entry name" value="Acetyltransf_1"/>
    <property type="match status" value="1"/>
</dbReference>
<dbReference type="InterPro" id="IPR051538">
    <property type="entry name" value="Acyl-CoA_Synth/Transferase"/>
</dbReference>
<organism evidence="5">
    <name type="scientific">freshwater metagenome</name>
    <dbReference type="NCBI Taxonomy" id="449393"/>
    <lineage>
        <taxon>unclassified sequences</taxon>
        <taxon>metagenomes</taxon>
        <taxon>ecological metagenomes</taxon>
    </lineage>
</organism>
<dbReference type="Gene3D" id="3.40.50.261">
    <property type="entry name" value="Succinyl-CoA synthetase domains"/>
    <property type="match status" value="2"/>
</dbReference>
<proteinExistence type="predicted"/>
<dbReference type="Gene3D" id="3.40.630.30">
    <property type="match status" value="1"/>
</dbReference>
<dbReference type="InterPro" id="IPR032875">
    <property type="entry name" value="Succ_CoA_lig_flav_dom"/>
</dbReference>
<dbReference type="Pfam" id="PF13607">
    <property type="entry name" value="Succ_CoA_lig"/>
    <property type="match status" value="1"/>
</dbReference>
<keyword evidence="2" id="KW-0547">Nucleotide-binding</keyword>
<dbReference type="SMART" id="SM00881">
    <property type="entry name" value="CoA_binding"/>
    <property type="match status" value="1"/>
</dbReference>
<dbReference type="SUPFAM" id="SSF55729">
    <property type="entry name" value="Acyl-CoA N-acyltransferases (Nat)"/>
    <property type="match status" value="1"/>
</dbReference>
<dbReference type="SUPFAM" id="SSF52210">
    <property type="entry name" value="Succinyl-CoA synthetase domains"/>
    <property type="match status" value="2"/>
</dbReference>
<protein>
    <submittedName>
        <fullName evidence="5">Unannotated protein</fullName>
    </submittedName>
</protein>
<reference evidence="5" key="1">
    <citation type="submission" date="2020-05" db="EMBL/GenBank/DDBJ databases">
        <authorList>
            <person name="Chiriac C."/>
            <person name="Salcher M."/>
            <person name="Ghai R."/>
            <person name="Kavagutti S V."/>
        </authorList>
    </citation>
    <scope>NUCLEOTIDE SEQUENCE</scope>
</reference>
<dbReference type="PANTHER" id="PTHR43334">
    <property type="entry name" value="ACETATE--COA LIGASE [ADP-FORMING]"/>
    <property type="match status" value="1"/>
</dbReference>
<dbReference type="GO" id="GO:0005524">
    <property type="term" value="F:ATP binding"/>
    <property type="evidence" value="ECO:0007669"/>
    <property type="project" value="UniProtKB-KW"/>
</dbReference>
<keyword evidence="1" id="KW-0436">Ligase</keyword>
<dbReference type="Pfam" id="PF13549">
    <property type="entry name" value="ATP-grasp_5"/>
    <property type="match status" value="1"/>
</dbReference>
<dbReference type="InterPro" id="IPR000182">
    <property type="entry name" value="GNAT_dom"/>
</dbReference>
<dbReference type="InterPro" id="IPR003781">
    <property type="entry name" value="CoA-bd"/>
</dbReference>
<evidence type="ECO:0000256" key="3">
    <source>
        <dbReference type="ARBA" id="ARBA00022840"/>
    </source>
</evidence>
<keyword evidence="3" id="KW-0067">ATP-binding</keyword>
<dbReference type="Pfam" id="PF13380">
    <property type="entry name" value="CoA_binding_2"/>
    <property type="match status" value="1"/>
</dbReference>
<evidence type="ECO:0000313" key="5">
    <source>
        <dbReference type="EMBL" id="CAB4885596.1"/>
    </source>
</evidence>
<dbReference type="Gene3D" id="3.40.50.720">
    <property type="entry name" value="NAD(P)-binding Rossmann-like Domain"/>
    <property type="match status" value="1"/>
</dbReference>
<feature type="domain" description="N-acetyltransferase" evidence="4">
    <location>
        <begin position="30"/>
        <end position="183"/>
    </location>
</feature>
<evidence type="ECO:0000256" key="2">
    <source>
        <dbReference type="ARBA" id="ARBA00022741"/>
    </source>
</evidence>
<dbReference type="InterPro" id="IPR016181">
    <property type="entry name" value="Acyl_CoA_acyltransferase"/>
</dbReference>
<accession>A0A6J7ER12</accession>
<dbReference type="SUPFAM" id="SSF51735">
    <property type="entry name" value="NAD(P)-binding Rossmann-fold domains"/>
    <property type="match status" value="1"/>
</dbReference>